<keyword evidence="1 3" id="KW-0732">Signal</keyword>
<sequence>MDPVGFLLLFLPLGAAVKQSPDLMQPEGHNATLTCSQINSTDNSMFWFYQRTGQRTGLELIVNSYVTMVTLEDGADTRRSARRDGVTLLLTLTMLKRSDSGVFYCAKQDTVLQPCLNPLQKLWWCFG</sequence>
<feature type="signal peptide" evidence="3">
    <location>
        <begin position="1"/>
        <end position="16"/>
    </location>
</feature>
<evidence type="ECO:0000256" key="1">
    <source>
        <dbReference type="ARBA" id="ARBA00022729"/>
    </source>
</evidence>
<evidence type="ECO:0000313" key="6">
    <source>
        <dbReference type="Proteomes" id="UP001557470"/>
    </source>
</evidence>
<evidence type="ECO:0000256" key="2">
    <source>
        <dbReference type="ARBA" id="ARBA00022859"/>
    </source>
</evidence>
<dbReference type="Gene3D" id="2.60.40.10">
    <property type="entry name" value="Immunoglobulins"/>
    <property type="match status" value="1"/>
</dbReference>
<dbReference type="InterPro" id="IPR036179">
    <property type="entry name" value="Ig-like_dom_sf"/>
</dbReference>
<dbReference type="SUPFAM" id="SSF48726">
    <property type="entry name" value="Immunoglobulin"/>
    <property type="match status" value="1"/>
</dbReference>
<dbReference type="InterPro" id="IPR013106">
    <property type="entry name" value="Ig_V-set"/>
</dbReference>
<dbReference type="EMBL" id="JAGEUA010000007">
    <property type="protein sequence ID" value="KAL0969472.1"/>
    <property type="molecule type" value="Genomic_DNA"/>
</dbReference>
<keyword evidence="6" id="KW-1185">Reference proteome</keyword>
<dbReference type="Proteomes" id="UP001557470">
    <property type="component" value="Unassembled WGS sequence"/>
</dbReference>
<accession>A0ABD0X0M5</accession>
<dbReference type="InterPro" id="IPR050413">
    <property type="entry name" value="TCR_beta_variable"/>
</dbReference>
<dbReference type="PANTHER" id="PTHR23268">
    <property type="entry name" value="T-CELL RECEPTOR BETA CHAIN"/>
    <property type="match status" value="1"/>
</dbReference>
<feature type="domain" description="Ig-like" evidence="4">
    <location>
        <begin position="12"/>
        <end position="105"/>
    </location>
</feature>
<evidence type="ECO:0000313" key="5">
    <source>
        <dbReference type="EMBL" id="KAL0969472.1"/>
    </source>
</evidence>
<feature type="chain" id="PRO_5044828425" description="Ig-like domain-containing protein" evidence="3">
    <location>
        <begin position="17"/>
        <end position="127"/>
    </location>
</feature>
<dbReference type="InterPro" id="IPR013783">
    <property type="entry name" value="Ig-like_fold"/>
</dbReference>
<dbReference type="AlphaFoldDB" id="A0ABD0X0M5"/>
<reference evidence="5 6" key="1">
    <citation type="submission" date="2024-06" db="EMBL/GenBank/DDBJ databases">
        <authorList>
            <person name="Pan Q."/>
            <person name="Wen M."/>
            <person name="Jouanno E."/>
            <person name="Zahm M."/>
            <person name="Klopp C."/>
            <person name="Cabau C."/>
            <person name="Louis A."/>
            <person name="Berthelot C."/>
            <person name="Parey E."/>
            <person name="Roest Crollius H."/>
            <person name="Montfort J."/>
            <person name="Robinson-Rechavi M."/>
            <person name="Bouchez O."/>
            <person name="Lampietro C."/>
            <person name="Lopez Roques C."/>
            <person name="Donnadieu C."/>
            <person name="Postlethwait J."/>
            <person name="Bobe J."/>
            <person name="Verreycken H."/>
            <person name="Guiguen Y."/>
        </authorList>
    </citation>
    <scope>NUCLEOTIDE SEQUENCE [LARGE SCALE GENOMIC DNA]</scope>
    <source>
        <strain evidence="5">Up_M1</strain>
        <tissue evidence="5">Testis</tissue>
    </source>
</reference>
<gene>
    <name evidence="5" type="ORF">UPYG_G00227780</name>
</gene>
<dbReference type="PANTHER" id="PTHR23268:SF102">
    <property type="entry name" value="IMMUNOGLOBULIN V-SET DOMAIN-CONTAINING PROTEIN"/>
    <property type="match status" value="1"/>
</dbReference>
<dbReference type="PROSITE" id="PS50835">
    <property type="entry name" value="IG_LIKE"/>
    <property type="match status" value="1"/>
</dbReference>
<evidence type="ECO:0000259" key="4">
    <source>
        <dbReference type="PROSITE" id="PS50835"/>
    </source>
</evidence>
<organism evidence="5 6">
    <name type="scientific">Umbra pygmaea</name>
    <name type="common">Eastern mudminnow</name>
    <dbReference type="NCBI Taxonomy" id="75934"/>
    <lineage>
        <taxon>Eukaryota</taxon>
        <taxon>Metazoa</taxon>
        <taxon>Chordata</taxon>
        <taxon>Craniata</taxon>
        <taxon>Vertebrata</taxon>
        <taxon>Euteleostomi</taxon>
        <taxon>Actinopterygii</taxon>
        <taxon>Neopterygii</taxon>
        <taxon>Teleostei</taxon>
        <taxon>Protacanthopterygii</taxon>
        <taxon>Esociformes</taxon>
        <taxon>Umbridae</taxon>
        <taxon>Umbra</taxon>
    </lineage>
</organism>
<name>A0ABD0X0M5_UMBPY</name>
<dbReference type="InterPro" id="IPR007110">
    <property type="entry name" value="Ig-like_dom"/>
</dbReference>
<protein>
    <recommendedName>
        <fullName evidence="4">Ig-like domain-containing protein</fullName>
    </recommendedName>
</protein>
<dbReference type="GO" id="GO:0002376">
    <property type="term" value="P:immune system process"/>
    <property type="evidence" value="ECO:0007669"/>
    <property type="project" value="UniProtKB-KW"/>
</dbReference>
<keyword evidence="2" id="KW-0391">Immunity</keyword>
<comment type="caution">
    <text evidence="5">The sequence shown here is derived from an EMBL/GenBank/DDBJ whole genome shotgun (WGS) entry which is preliminary data.</text>
</comment>
<proteinExistence type="predicted"/>
<dbReference type="Pfam" id="PF07686">
    <property type="entry name" value="V-set"/>
    <property type="match status" value="1"/>
</dbReference>
<dbReference type="SMART" id="SM00406">
    <property type="entry name" value="IGv"/>
    <property type="match status" value="1"/>
</dbReference>
<evidence type="ECO:0000256" key="3">
    <source>
        <dbReference type="SAM" id="SignalP"/>
    </source>
</evidence>